<reference evidence="9" key="1">
    <citation type="submission" date="2015-12" db="EMBL/GenBank/DDBJ databases">
        <authorList>
            <person name="Lauer A."/>
            <person name="Humrighouse B."/>
            <person name="Loparev V."/>
            <person name="Shewmaker P.L."/>
            <person name="Whitney A.M."/>
            <person name="McLaughlin R.W."/>
        </authorList>
    </citation>
    <scope>NUCLEOTIDE SEQUENCE [LARGE SCALE GENOMIC DNA]</scope>
    <source>
        <strain evidence="9">LMG 26678</strain>
    </source>
</reference>
<evidence type="ECO:0000256" key="6">
    <source>
        <dbReference type="ARBA" id="ARBA00030388"/>
    </source>
</evidence>
<protein>
    <recommendedName>
        <fullName evidence="7">Endoribonuclease YoeB</fullName>
    </recommendedName>
    <alternativeName>
        <fullName evidence="6">Putative mRNA interferase YoeB</fullName>
    </alternativeName>
</protein>
<dbReference type="GO" id="GO:0004519">
    <property type="term" value="F:endonuclease activity"/>
    <property type="evidence" value="ECO:0007669"/>
    <property type="project" value="UniProtKB-KW"/>
</dbReference>
<name>A0A0U2VFN0_9ENTE</name>
<dbReference type="RefSeq" id="WP_208929718.1">
    <property type="nucleotide sequence ID" value="NZ_CP013655.1"/>
</dbReference>
<keyword evidence="2" id="KW-1277">Toxin-antitoxin system</keyword>
<dbReference type="InterPro" id="IPR009614">
    <property type="entry name" value="YoeB_toxin"/>
</dbReference>
<evidence type="ECO:0000256" key="7">
    <source>
        <dbReference type="ARBA" id="ARBA00050056"/>
    </source>
</evidence>
<dbReference type="KEGG" id="erx:ATZ35_04660"/>
<dbReference type="STRING" id="118060.ATZ35_04660"/>
<evidence type="ECO:0000313" key="8">
    <source>
        <dbReference type="EMBL" id="ALS36476.1"/>
    </source>
</evidence>
<comment type="similarity">
    <text evidence="1">Belongs to the YoeB family.</text>
</comment>
<evidence type="ECO:0000256" key="3">
    <source>
        <dbReference type="ARBA" id="ARBA00022722"/>
    </source>
</evidence>
<dbReference type="AlphaFoldDB" id="A0A0U2VFN0"/>
<dbReference type="GO" id="GO:0006401">
    <property type="term" value="P:RNA catabolic process"/>
    <property type="evidence" value="ECO:0007669"/>
    <property type="project" value="InterPro"/>
</dbReference>
<evidence type="ECO:0000313" key="9">
    <source>
        <dbReference type="Proteomes" id="UP000067523"/>
    </source>
</evidence>
<accession>A0A0U2VFN0</accession>
<keyword evidence="3" id="KW-0540">Nuclease</keyword>
<evidence type="ECO:0000256" key="2">
    <source>
        <dbReference type="ARBA" id="ARBA00022649"/>
    </source>
</evidence>
<dbReference type="GO" id="GO:0016787">
    <property type="term" value="F:hydrolase activity"/>
    <property type="evidence" value="ECO:0007669"/>
    <property type="project" value="UniProtKB-KW"/>
</dbReference>
<evidence type="ECO:0000256" key="5">
    <source>
        <dbReference type="ARBA" id="ARBA00022801"/>
    </source>
</evidence>
<sequence length="95" mass="11552">MSDEWVVRVHKEVKKKHIPLLEKVNLLTDYDEVIEILKRNPFTRVRNFEKLNPKHKEIFSMRINSKHRVVYTVDKKSKIVKVWAAWSHYENNVPR</sequence>
<keyword evidence="9" id="KW-1185">Reference proteome</keyword>
<evidence type="ECO:0000256" key="1">
    <source>
        <dbReference type="ARBA" id="ARBA00008172"/>
    </source>
</evidence>
<gene>
    <name evidence="8" type="ORF">ATZ35_04660</name>
</gene>
<dbReference type="SUPFAM" id="SSF143011">
    <property type="entry name" value="RelE-like"/>
    <property type="match status" value="1"/>
</dbReference>
<dbReference type="InterPro" id="IPR035093">
    <property type="entry name" value="RelE/ParE_toxin_dom_sf"/>
</dbReference>
<keyword evidence="4" id="KW-0255">Endonuclease</keyword>
<dbReference type="PANTHER" id="PTHR38039:SF1">
    <property type="entry name" value="TOXIN YOEB"/>
    <property type="match status" value="1"/>
</dbReference>
<dbReference type="Proteomes" id="UP000067523">
    <property type="component" value="Chromosome"/>
</dbReference>
<organism evidence="8 9">
    <name type="scientific">Enterococcus rotai</name>
    <dbReference type="NCBI Taxonomy" id="118060"/>
    <lineage>
        <taxon>Bacteria</taxon>
        <taxon>Bacillati</taxon>
        <taxon>Bacillota</taxon>
        <taxon>Bacilli</taxon>
        <taxon>Lactobacillales</taxon>
        <taxon>Enterococcaceae</taxon>
        <taxon>Enterococcus</taxon>
    </lineage>
</organism>
<dbReference type="Pfam" id="PF06769">
    <property type="entry name" value="YoeB_toxin"/>
    <property type="match status" value="1"/>
</dbReference>
<dbReference type="Gene3D" id="3.30.2310.20">
    <property type="entry name" value="RelE-like"/>
    <property type="match status" value="1"/>
</dbReference>
<dbReference type="PANTHER" id="PTHR38039">
    <property type="entry name" value="TOXIN YOEB"/>
    <property type="match status" value="1"/>
</dbReference>
<dbReference type="NCBIfam" id="TIGR02116">
    <property type="entry name" value="toxin_Txe_YoeB"/>
    <property type="match status" value="1"/>
</dbReference>
<proteinExistence type="inferred from homology"/>
<evidence type="ECO:0000256" key="4">
    <source>
        <dbReference type="ARBA" id="ARBA00022759"/>
    </source>
</evidence>
<keyword evidence="5" id="KW-0378">Hydrolase</keyword>
<dbReference type="EMBL" id="CP013655">
    <property type="protein sequence ID" value="ALS36476.1"/>
    <property type="molecule type" value="Genomic_DNA"/>
</dbReference>
<dbReference type="GO" id="GO:0045892">
    <property type="term" value="P:negative regulation of DNA-templated transcription"/>
    <property type="evidence" value="ECO:0007669"/>
    <property type="project" value="TreeGrafter"/>
</dbReference>